<protein>
    <submittedName>
        <fullName evidence="1">Uncharacterized protein</fullName>
    </submittedName>
</protein>
<proteinExistence type="predicted"/>
<dbReference type="Proteomes" id="UP001060085">
    <property type="component" value="Linkage Group LG04"/>
</dbReference>
<evidence type="ECO:0000313" key="1">
    <source>
        <dbReference type="EMBL" id="KAI5667275.1"/>
    </source>
</evidence>
<evidence type="ECO:0000313" key="2">
    <source>
        <dbReference type="Proteomes" id="UP001060085"/>
    </source>
</evidence>
<gene>
    <name evidence="1" type="ORF">M9H77_17128</name>
</gene>
<comment type="caution">
    <text evidence="1">The sequence shown here is derived from an EMBL/GenBank/DDBJ whole genome shotgun (WGS) entry which is preliminary data.</text>
</comment>
<organism evidence="1 2">
    <name type="scientific">Catharanthus roseus</name>
    <name type="common">Madagascar periwinkle</name>
    <name type="synonym">Vinca rosea</name>
    <dbReference type="NCBI Taxonomy" id="4058"/>
    <lineage>
        <taxon>Eukaryota</taxon>
        <taxon>Viridiplantae</taxon>
        <taxon>Streptophyta</taxon>
        <taxon>Embryophyta</taxon>
        <taxon>Tracheophyta</taxon>
        <taxon>Spermatophyta</taxon>
        <taxon>Magnoliopsida</taxon>
        <taxon>eudicotyledons</taxon>
        <taxon>Gunneridae</taxon>
        <taxon>Pentapetalae</taxon>
        <taxon>asterids</taxon>
        <taxon>lamiids</taxon>
        <taxon>Gentianales</taxon>
        <taxon>Apocynaceae</taxon>
        <taxon>Rauvolfioideae</taxon>
        <taxon>Vinceae</taxon>
        <taxon>Catharanthinae</taxon>
        <taxon>Catharanthus</taxon>
    </lineage>
</organism>
<sequence>MNVPTPTPTLTVQIPTVRAYSLHTVGDTLRYRLPSNDMDDRETKQKKSIDTENPVLFICRKFEEGYEKIFCDRKIYYKTSPSIGGLTSKECLRGLSDNQKWPNLFRIKIVRPKLVRMFYANLWITENNSSEPWARSCVNGYEISLTSHDVNRHFGLVDEGFKVSSATKMSKEEFKLTVQTVEDYWGKIHLAALEKTRRKYEDRKRKSTMNSSTNEDDGPTVECEFQVSQSSRVY</sequence>
<reference evidence="2" key="1">
    <citation type="journal article" date="2023" name="Nat. Plants">
        <title>Single-cell RNA sequencing provides a high-resolution roadmap for understanding the multicellular compartmentation of specialized metabolism.</title>
        <authorList>
            <person name="Sun S."/>
            <person name="Shen X."/>
            <person name="Li Y."/>
            <person name="Li Y."/>
            <person name="Wang S."/>
            <person name="Li R."/>
            <person name="Zhang H."/>
            <person name="Shen G."/>
            <person name="Guo B."/>
            <person name="Wei J."/>
            <person name="Xu J."/>
            <person name="St-Pierre B."/>
            <person name="Chen S."/>
            <person name="Sun C."/>
        </authorList>
    </citation>
    <scope>NUCLEOTIDE SEQUENCE [LARGE SCALE GENOMIC DNA]</scope>
</reference>
<keyword evidence="2" id="KW-1185">Reference proteome</keyword>
<dbReference type="EMBL" id="CM044704">
    <property type="protein sequence ID" value="KAI5667275.1"/>
    <property type="molecule type" value="Genomic_DNA"/>
</dbReference>
<name>A0ACC0B3R4_CATRO</name>
<accession>A0ACC0B3R4</accession>